<comment type="caution">
    <text evidence="2">The sequence shown here is derived from an EMBL/GenBank/DDBJ whole genome shotgun (WGS) entry which is preliminary data.</text>
</comment>
<organism evidence="2 3">
    <name type="scientific">Halobacterium litoreum</name>
    <dbReference type="NCBI Taxonomy" id="2039234"/>
    <lineage>
        <taxon>Archaea</taxon>
        <taxon>Methanobacteriati</taxon>
        <taxon>Methanobacteriota</taxon>
        <taxon>Stenosarchaea group</taxon>
        <taxon>Halobacteria</taxon>
        <taxon>Halobacteriales</taxon>
        <taxon>Halobacteriaceae</taxon>
        <taxon>Halobacterium</taxon>
    </lineage>
</organism>
<feature type="region of interest" description="Disordered" evidence="1">
    <location>
        <begin position="167"/>
        <end position="203"/>
    </location>
</feature>
<feature type="compositionally biased region" description="Acidic residues" evidence="1">
    <location>
        <begin position="1"/>
        <end position="11"/>
    </location>
</feature>
<name>A0ABD5NE59_9EURY</name>
<dbReference type="EMBL" id="JBHRWN010000002">
    <property type="protein sequence ID" value="MFC3477615.1"/>
    <property type="molecule type" value="Genomic_DNA"/>
</dbReference>
<accession>A0ABD5NE59</accession>
<protein>
    <recommendedName>
        <fullName evidence="4">CHAT domain-containing protein</fullName>
    </recommendedName>
</protein>
<feature type="region of interest" description="Disordered" evidence="1">
    <location>
        <begin position="1"/>
        <end position="41"/>
    </location>
</feature>
<sequence length="686" mass="73753">MTVEFEPLDGDDGLRVRDTTEGEQFELRADRALDPEPASPDEFAMPVDSAVAVEAGEIHFPGLLPAIFMEGGDVVHQTEDAESSERLSRGTYEVDVSPPAAKVFVKVCDGTVAARYADDHVYIDADPSTRLVVGVRSHHESPEATVTVTDDPRDLMAAVSTFGSALKSHTPDRSWPTLRGHPPTVRRGDELDVPDAVAPPDTGVTVEVPPEYGAVYTVAPLAYYLGATVEPGPKPRLRAAGAVREFDPDALAADVRTCLGHLFALDGVVRSVGVYPFRHEQAETFDDRTEVDYEHLFDLPLDERTAAYLDVPRYATDGLVDWHLTADVADEPQTAPTLPYLVDELALIRSPPPTPRPATRSPEPDALSRSAAQTATASQSTAPTEVVVPSPADTPGHAWVADGFAVDAASPTVGSFQRAADWPQGDGPLDVHVVYNDTRIDDPDETPYDSHPMSETDVTVSRSLTTTELRDVLHEDTDFLHFVGHVTDYGMVCPDGTLDLRTLASTGVGAFFLNGCRSYEQGHALLTAGSAAGIVTVDDVADATASAVGHYAAMLLDAGFPMYATLDSLRYSGVDTERYTLLGDPTLALRRAVSGSPQLYEFDTSQATGDDAVPVTVHEYPDNDANLGGFWTTNPTEAGNRLYSAAVDRQEILLESIENELKNPPLPTLVDGTLKLSDEIDLGDFS</sequence>
<evidence type="ECO:0000313" key="2">
    <source>
        <dbReference type="EMBL" id="MFC3477615.1"/>
    </source>
</evidence>
<feature type="compositionally biased region" description="Basic and acidic residues" evidence="1">
    <location>
        <begin position="12"/>
        <end position="34"/>
    </location>
</feature>
<dbReference type="RefSeq" id="WP_232571260.1">
    <property type="nucleotide sequence ID" value="NZ_CP089466.1"/>
</dbReference>
<evidence type="ECO:0000313" key="3">
    <source>
        <dbReference type="Proteomes" id="UP001595660"/>
    </source>
</evidence>
<feature type="region of interest" description="Disordered" evidence="1">
    <location>
        <begin position="348"/>
        <end position="386"/>
    </location>
</feature>
<gene>
    <name evidence="2" type="ORF">ACFOKC_07740</name>
</gene>
<evidence type="ECO:0008006" key="4">
    <source>
        <dbReference type="Google" id="ProtNLM"/>
    </source>
</evidence>
<evidence type="ECO:0000256" key="1">
    <source>
        <dbReference type="SAM" id="MobiDB-lite"/>
    </source>
</evidence>
<reference evidence="2 3" key="1">
    <citation type="journal article" date="2019" name="Int. J. Syst. Evol. Microbiol.">
        <title>The Global Catalogue of Microorganisms (GCM) 10K type strain sequencing project: providing services to taxonomists for standard genome sequencing and annotation.</title>
        <authorList>
            <consortium name="The Broad Institute Genomics Platform"/>
            <consortium name="The Broad Institute Genome Sequencing Center for Infectious Disease"/>
            <person name="Wu L."/>
            <person name="Ma J."/>
        </authorList>
    </citation>
    <scope>NUCLEOTIDE SEQUENCE [LARGE SCALE GENOMIC DNA]</scope>
    <source>
        <strain evidence="2 3">CGMCC 1.12562</strain>
    </source>
</reference>
<dbReference type="GeneID" id="69116454"/>
<feature type="compositionally biased region" description="Low complexity" evidence="1">
    <location>
        <begin position="370"/>
        <end position="382"/>
    </location>
</feature>
<dbReference type="Proteomes" id="UP001595660">
    <property type="component" value="Unassembled WGS sequence"/>
</dbReference>
<proteinExistence type="predicted"/>
<dbReference type="AlphaFoldDB" id="A0ABD5NE59"/>
<keyword evidence="3" id="KW-1185">Reference proteome</keyword>